<dbReference type="PANTHER" id="PTHR35586">
    <property type="entry name" value="SLL1691 PROTEIN"/>
    <property type="match status" value="1"/>
</dbReference>
<dbReference type="InterPro" id="IPR025587">
    <property type="entry name" value="DUF4351"/>
</dbReference>
<dbReference type="PANTHER" id="PTHR35586:SF2">
    <property type="entry name" value="SLL1542 PROTEIN"/>
    <property type="match status" value="1"/>
</dbReference>
<evidence type="ECO:0000259" key="1">
    <source>
        <dbReference type="Pfam" id="PF14261"/>
    </source>
</evidence>
<evidence type="ECO:0000313" key="2">
    <source>
        <dbReference type="EMBL" id="MDJ1185138.1"/>
    </source>
</evidence>
<reference evidence="2 3" key="1">
    <citation type="submission" date="2023-01" db="EMBL/GenBank/DDBJ databases">
        <title>Novel diversity within Roseofilum (Cyanobacteria; Desertifilaceae) from marine benthic mats with descriptions of four novel species.</title>
        <authorList>
            <person name="Wang Y."/>
            <person name="Berthold D.E."/>
            <person name="Hu J."/>
            <person name="Lefler F.W."/>
            <person name="Laughinghouse H.D. IV."/>
        </authorList>
    </citation>
    <scope>NUCLEOTIDE SEQUENCE [LARGE SCALE GENOMIC DNA]</scope>
    <source>
        <strain evidence="2 3">BLCC-M143</strain>
    </source>
</reference>
<keyword evidence="3" id="KW-1185">Reference proteome</keyword>
<sequence length="110" mass="12555">MSGLIHNPKTIEELFGEDLLEDSSFYQFILQKGRKQGIEQGREEGIQEGLERGRRQVILTMLQQKIGMLSLVLQQRIGQLSLAQLEALMAAMPNFEQQQDLLDWLDALAQ</sequence>
<organism evidence="2 3">
    <name type="scientific">Roseofilum casamattae BLCC-M143</name>
    <dbReference type="NCBI Taxonomy" id="3022442"/>
    <lineage>
        <taxon>Bacteria</taxon>
        <taxon>Bacillati</taxon>
        <taxon>Cyanobacteriota</taxon>
        <taxon>Cyanophyceae</taxon>
        <taxon>Desertifilales</taxon>
        <taxon>Desertifilaceae</taxon>
        <taxon>Roseofilum</taxon>
        <taxon>Roseofilum casamattae</taxon>
    </lineage>
</organism>
<name>A0ABT7C3I3_9CYAN</name>
<dbReference type="Pfam" id="PF14261">
    <property type="entry name" value="DUF4351"/>
    <property type="match status" value="1"/>
</dbReference>
<comment type="caution">
    <text evidence="2">The sequence shown here is derived from an EMBL/GenBank/DDBJ whole genome shotgun (WGS) entry which is preliminary data.</text>
</comment>
<dbReference type="EMBL" id="JAQOSQ010000027">
    <property type="protein sequence ID" value="MDJ1185138.1"/>
    <property type="molecule type" value="Genomic_DNA"/>
</dbReference>
<dbReference type="RefSeq" id="WP_283759787.1">
    <property type="nucleotide sequence ID" value="NZ_JAQOSQ010000027.1"/>
</dbReference>
<accession>A0ABT7C3I3</accession>
<dbReference type="Proteomes" id="UP001232992">
    <property type="component" value="Unassembled WGS sequence"/>
</dbReference>
<evidence type="ECO:0000313" key="3">
    <source>
        <dbReference type="Proteomes" id="UP001232992"/>
    </source>
</evidence>
<proteinExistence type="predicted"/>
<feature type="domain" description="DUF4351" evidence="1">
    <location>
        <begin position="47"/>
        <end position="105"/>
    </location>
</feature>
<protein>
    <submittedName>
        <fullName evidence="2">DUF4351 domain-containing protein</fullName>
    </submittedName>
</protein>
<gene>
    <name evidence="2" type="ORF">PMH09_18275</name>
</gene>